<dbReference type="GO" id="GO:0005737">
    <property type="term" value="C:cytoplasm"/>
    <property type="evidence" value="ECO:0007669"/>
    <property type="project" value="TreeGrafter"/>
</dbReference>
<gene>
    <name evidence="2" type="ORF">AFUS01_LOCUS950</name>
</gene>
<dbReference type="OrthoDB" id="10248897at2759"/>
<dbReference type="AlphaFoldDB" id="A0A8J2NRA7"/>
<dbReference type="InterPro" id="IPR021148">
    <property type="entry name" value="Polysacc_synth_dom"/>
</dbReference>
<sequence>MITAQGVDAGALTQGAALLSRPADEYENDTNVEAAWVVQACQYADVHFNLISSVDPKLLRLTAEDDRILDAFERAFPGAQLECLTEESLKSPAAKPKWREFLDANRDIPDYNYGTLLRLNSESDYNEENTTLVPRLQFLAIEISRNRKGLNDNVWKKSALIRSQSLDKNDCTS</sequence>
<keyword evidence="3" id="KW-1185">Reference proteome</keyword>
<dbReference type="InterPro" id="IPR008476">
    <property type="entry name" value="PBDC1_metazoa/fungi"/>
</dbReference>
<dbReference type="PANTHER" id="PTHR13410">
    <property type="entry name" value="PROTEIN PBDC1"/>
    <property type="match status" value="1"/>
</dbReference>
<proteinExistence type="predicted"/>
<dbReference type="PANTHER" id="PTHR13410:SF9">
    <property type="entry name" value="PROTEIN PBDC1"/>
    <property type="match status" value="1"/>
</dbReference>
<dbReference type="Proteomes" id="UP000708208">
    <property type="component" value="Unassembled WGS sequence"/>
</dbReference>
<feature type="domain" description="Polysaccharide biosynthesis" evidence="1">
    <location>
        <begin position="32"/>
        <end position="154"/>
    </location>
</feature>
<protein>
    <recommendedName>
        <fullName evidence="1">Polysaccharide biosynthesis domain-containing protein</fullName>
    </recommendedName>
</protein>
<dbReference type="EMBL" id="CAJVCH010005129">
    <property type="protein sequence ID" value="CAG7656340.1"/>
    <property type="molecule type" value="Genomic_DNA"/>
</dbReference>
<dbReference type="Pfam" id="PF04669">
    <property type="entry name" value="PBDC1"/>
    <property type="match status" value="1"/>
</dbReference>
<organism evidence="2 3">
    <name type="scientific">Allacma fusca</name>
    <dbReference type="NCBI Taxonomy" id="39272"/>
    <lineage>
        <taxon>Eukaryota</taxon>
        <taxon>Metazoa</taxon>
        <taxon>Ecdysozoa</taxon>
        <taxon>Arthropoda</taxon>
        <taxon>Hexapoda</taxon>
        <taxon>Collembola</taxon>
        <taxon>Symphypleona</taxon>
        <taxon>Sminthuridae</taxon>
        <taxon>Allacma</taxon>
    </lineage>
</organism>
<evidence type="ECO:0000313" key="3">
    <source>
        <dbReference type="Proteomes" id="UP000708208"/>
    </source>
</evidence>
<reference evidence="2" key="1">
    <citation type="submission" date="2021-06" db="EMBL/GenBank/DDBJ databases">
        <authorList>
            <person name="Hodson N. C."/>
            <person name="Mongue J. A."/>
            <person name="Jaron S. K."/>
        </authorList>
    </citation>
    <scope>NUCLEOTIDE SEQUENCE</scope>
</reference>
<name>A0A8J2NRA7_9HEXA</name>
<comment type="caution">
    <text evidence="2">The sequence shown here is derived from an EMBL/GenBank/DDBJ whole genome shotgun (WGS) entry which is preliminary data.</text>
</comment>
<evidence type="ECO:0000313" key="2">
    <source>
        <dbReference type="EMBL" id="CAG7656340.1"/>
    </source>
</evidence>
<evidence type="ECO:0000259" key="1">
    <source>
        <dbReference type="Pfam" id="PF04669"/>
    </source>
</evidence>
<accession>A0A8J2NRA7</accession>